<dbReference type="Pfam" id="PF02779">
    <property type="entry name" value="Transket_pyr"/>
    <property type="match status" value="1"/>
</dbReference>
<dbReference type="EMBL" id="DRMJ01000444">
    <property type="protein sequence ID" value="HHL43646.1"/>
    <property type="molecule type" value="Genomic_DNA"/>
</dbReference>
<dbReference type="InterPro" id="IPR005475">
    <property type="entry name" value="Transketolase-like_Pyr-bd"/>
</dbReference>
<dbReference type="InterPro" id="IPR009014">
    <property type="entry name" value="Transketo_C/PFOR_II"/>
</dbReference>
<feature type="binding site" evidence="13">
    <location>
        <position position="259"/>
    </location>
    <ligand>
        <name>thiamine diphosphate</name>
        <dbReference type="ChEBI" id="CHEBI:58937"/>
    </ligand>
</feature>
<dbReference type="InterPro" id="IPR020826">
    <property type="entry name" value="Transketolase_BS"/>
</dbReference>
<dbReference type="Gene3D" id="3.40.50.920">
    <property type="match status" value="1"/>
</dbReference>
<evidence type="ECO:0000256" key="3">
    <source>
        <dbReference type="ARBA" id="ARBA00013152"/>
    </source>
</evidence>
<keyword evidence="7 14" id="KW-0460">Magnesium</keyword>
<dbReference type="Proteomes" id="UP000885830">
    <property type="component" value="Unassembled WGS sequence"/>
</dbReference>
<feature type="binding site" evidence="13">
    <location>
        <position position="185"/>
    </location>
    <ligand>
        <name>thiamine diphosphate</name>
        <dbReference type="ChEBI" id="CHEBI:58937"/>
    </ligand>
</feature>
<evidence type="ECO:0000256" key="14">
    <source>
        <dbReference type="PIRSR" id="PIRSR605478-4"/>
    </source>
</evidence>
<evidence type="ECO:0000256" key="5">
    <source>
        <dbReference type="ARBA" id="ARBA00022723"/>
    </source>
</evidence>
<dbReference type="NCBIfam" id="TIGR00232">
    <property type="entry name" value="tktlase_bact"/>
    <property type="match status" value="1"/>
</dbReference>
<dbReference type="GO" id="GO:0004802">
    <property type="term" value="F:transketolase activity"/>
    <property type="evidence" value="ECO:0007669"/>
    <property type="project" value="UniProtKB-UniRule"/>
</dbReference>
<evidence type="ECO:0000256" key="11">
    <source>
        <dbReference type="PIRSR" id="PIRSR605478-1"/>
    </source>
</evidence>
<proteinExistence type="inferred from homology"/>
<keyword evidence="5 14" id="KW-0479">Metal-binding</keyword>
<feature type="binding site" evidence="13">
    <location>
        <position position="156"/>
    </location>
    <ligand>
        <name>thiamine diphosphate</name>
        <dbReference type="ChEBI" id="CHEBI:58937"/>
    </ligand>
</feature>
<keyword evidence="17" id="KW-0472">Membrane</keyword>
<protein>
    <recommendedName>
        <fullName evidence="3 10">Transketolase</fullName>
        <ecNumber evidence="3 10">2.2.1.1</ecNumber>
    </recommendedName>
</protein>
<comment type="function">
    <text evidence="16">Catalyzes the transfer of a two-carbon ketol group from a ketose donor to an aldose acceptor, via a covalent intermediate with the cofactor thiamine pyrophosphate.</text>
</comment>
<evidence type="ECO:0000256" key="2">
    <source>
        <dbReference type="ARBA" id="ARBA00011738"/>
    </source>
</evidence>
<feature type="binding site" evidence="14">
    <location>
        <position position="187"/>
    </location>
    <ligand>
        <name>Mg(2+)</name>
        <dbReference type="ChEBI" id="CHEBI:18420"/>
    </ligand>
</feature>
<dbReference type="FunFam" id="3.40.50.970:FF:000003">
    <property type="entry name" value="Transketolase"/>
    <property type="match status" value="1"/>
</dbReference>
<feature type="binding site" evidence="13">
    <location>
        <position position="432"/>
    </location>
    <ligand>
        <name>thiamine diphosphate</name>
        <dbReference type="ChEBI" id="CHEBI:58937"/>
    </ligand>
</feature>
<evidence type="ECO:0000313" key="19">
    <source>
        <dbReference type="EMBL" id="HHL43646.1"/>
    </source>
</evidence>
<keyword evidence="4 16" id="KW-0808">Transferase</keyword>
<keyword evidence="17" id="KW-0812">Transmembrane</keyword>
<evidence type="ECO:0000256" key="13">
    <source>
        <dbReference type="PIRSR" id="PIRSR605478-3"/>
    </source>
</evidence>
<feature type="binding site" evidence="12">
    <location>
        <position position="468"/>
    </location>
    <ligand>
        <name>substrate</name>
    </ligand>
</feature>
<evidence type="ECO:0000256" key="10">
    <source>
        <dbReference type="NCBIfam" id="TIGR00232"/>
    </source>
</evidence>
<evidence type="ECO:0000259" key="18">
    <source>
        <dbReference type="SMART" id="SM00861"/>
    </source>
</evidence>
<dbReference type="Gene3D" id="3.40.50.970">
    <property type="match status" value="2"/>
</dbReference>
<dbReference type="CDD" id="cd07033">
    <property type="entry name" value="TPP_PYR_DXS_TK_like"/>
    <property type="match status" value="1"/>
</dbReference>
<comment type="cofactor">
    <cofactor evidence="13">
        <name>thiamine diphosphate</name>
        <dbReference type="ChEBI" id="CHEBI:58937"/>
    </cofactor>
    <text evidence="13">Binds 1 thiamine pyrophosphate per subunit. During the reaction, the substrate forms a covalent intermediate with the cofactor.</text>
</comment>
<comment type="caution">
    <text evidence="19">The sequence shown here is derived from an EMBL/GenBank/DDBJ whole genome shotgun (WGS) entry which is preliminary data.</text>
</comment>
<dbReference type="EC" id="2.2.1.1" evidence="3 10"/>
<feature type="binding site" evidence="12">
    <location>
        <position position="515"/>
    </location>
    <ligand>
        <name>substrate</name>
    </ligand>
</feature>
<dbReference type="PROSITE" id="PS00802">
    <property type="entry name" value="TRANSKETOLASE_2"/>
    <property type="match status" value="1"/>
</dbReference>
<dbReference type="GO" id="GO:0005829">
    <property type="term" value="C:cytosol"/>
    <property type="evidence" value="ECO:0007669"/>
    <property type="project" value="TreeGrafter"/>
</dbReference>
<feature type="binding site" evidence="12">
    <location>
        <position position="28"/>
    </location>
    <ligand>
        <name>substrate</name>
    </ligand>
</feature>
<feature type="active site" description="Proton donor" evidence="11">
    <location>
        <position position="406"/>
    </location>
</feature>
<feature type="binding site" evidence="12">
    <location>
        <position position="352"/>
    </location>
    <ligand>
        <name>substrate</name>
    </ligand>
</feature>
<feature type="binding site" evidence="13">
    <location>
        <position position="68"/>
    </location>
    <ligand>
        <name>thiamine diphosphate</name>
        <dbReference type="ChEBI" id="CHEBI:58937"/>
    </ligand>
</feature>
<name>A0A7C5R4U0_9PROT</name>
<feature type="binding site" evidence="14">
    <location>
        <position position="185"/>
    </location>
    <ligand>
        <name>Mg(2+)</name>
        <dbReference type="ChEBI" id="CHEBI:18420"/>
    </ligand>
</feature>
<feature type="non-terminal residue" evidence="19">
    <location>
        <position position="611"/>
    </location>
</feature>
<feature type="transmembrane region" description="Helical" evidence="17">
    <location>
        <begin position="422"/>
        <end position="440"/>
    </location>
</feature>
<dbReference type="SUPFAM" id="SSF52518">
    <property type="entry name" value="Thiamin diphosphate-binding fold (THDP-binding)"/>
    <property type="match status" value="2"/>
</dbReference>
<dbReference type="InterPro" id="IPR055152">
    <property type="entry name" value="Transketolase-like_C_2"/>
</dbReference>
<dbReference type="PANTHER" id="PTHR43522:SF2">
    <property type="entry name" value="TRANSKETOLASE 1-RELATED"/>
    <property type="match status" value="1"/>
</dbReference>
<dbReference type="PROSITE" id="PS00801">
    <property type="entry name" value="TRANSKETOLASE_1"/>
    <property type="match status" value="1"/>
</dbReference>
<evidence type="ECO:0000256" key="17">
    <source>
        <dbReference type="SAM" id="Phobius"/>
    </source>
</evidence>
<feature type="binding site" evidence="12">
    <location>
        <position position="456"/>
    </location>
    <ligand>
        <name>substrate</name>
    </ligand>
</feature>
<dbReference type="FunFam" id="3.40.50.970:FF:000004">
    <property type="entry name" value="Transketolase"/>
    <property type="match status" value="1"/>
</dbReference>
<evidence type="ECO:0000256" key="15">
    <source>
        <dbReference type="PIRSR" id="PIRSR605478-5"/>
    </source>
</evidence>
<keyword evidence="6 16" id="KW-0106">Calcium</keyword>
<evidence type="ECO:0000256" key="6">
    <source>
        <dbReference type="ARBA" id="ARBA00022837"/>
    </source>
</evidence>
<feature type="binding site" evidence="12">
    <location>
        <position position="464"/>
    </location>
    <ligand>
        <name>substrate</name>
    </ligand>
</feature>
<dbReference type="InterPro" id="IPR005478">
    <property type="entry name" value="Transketolase_bac-like"/>
</dbReference>
<comment type="cofactor">
    <cofactor evidence="16">
        <name>Mg(2+)</name>
        <dbReference type="ChEBI" id="CHEBI:18420"/>
    </cofactor>
    <cofactor evidence="16">
        <name>Ca(2+)</name>
        <dbReference type="ChEBI" id="CHEBI:29108"/>
    </cofactor>
    <cofactor evidence="16">
        <name>Mn(2+)</name>
        <dbReference type="ChEBI" id="CHEBI:29035"/>
    </cofactor>
    <cofactor evidence="16">
        <name>Co(2+)</name>
        <dbReference type="ChEBI" id="CHEBI:48828"/>
    </cofactor>
    <text evidence="16">Binds 1 Mg(2+) ion per subunit. Can also utilize other divalent metal cations, such as Ca(2+), Mn(2+) and Co(2+).</text>
</comment>
<dbReference type="InterPro" id="IPR049557">
    <property type="entry name" value="Transketolase_CS"/>
</dbReference>
<dbReference type="GO" id="GO:0046872">
    <property type="term" value="F:metal ion binding"/>
    <property type="evidence" value="ECO:0007669"/>
    <property type="project" value="UniProtKB-KW"/>
</dbReference>
<gene>
    <name evidence="19" type="primary">tkt</name>
    <name evidence="19" type="ORF">ENJ42_08515</name>
</gene>
<feature type="site" description="Important for catalytic activity" evidence="15">
    <location>
        <position position="259"/>
    </location>
</feature>
<accession>A0A7C5R4U0</accession>
<dbReference type="Pfam" id="PF22613">
    <property type="entry name" value="Transketolase_C_1"/>
    <property type="match status" value="1"/>
</dbReference>
<evidence type="ECO:0000256" key="4">
    <source>
        <dbReference type="ARBA" id="ARBA00022679"/>
    </source>
</evidence>
<comment type="subunit">
    <text evidence="2 16">Homodimer.</text>
</comment>
<dbReference type="Pfam" id="PF00456">
    <property type="entry name" value="Transketolase_N"/>
    <property type="match status" value="1"/>
</dbReference>
<comment type="cofactor">
    <cofactor evidence="14">
        <name>Mg(2+)</name>
        <dbReference type="ChEBI" id="CHEBI:18420"/>
    </cofactor>
    <text evidence="14">Binds 1 Mg(2+) ion per subunit. Can also utilize other divalent metal cations, such as Ca(2+), Mn(2+) and Co(2+).</text>
</comment>
<feature type="binding site" evidence="12">
    <location>
        <position position="259"/>
    </location>
    <ligand>
        <name>substrate</name>
    </ligand>
</feature>
<evidence type="ECO:0000256" key="7">
    <source>
        <dbReference type="ARBA" id="ARBA00022842"/>
    </source>
</evidence>
<dbReference type="CDD" id="cd02012">
    <property type="entry name" value="TPP_TK"/>
    <property type="match status" value="1"/>
</dbReference>
<evidence type="ECO:0000256" key="1">
    <source>
        <dbReference type="ARBA" id="ARBA00007131"/>
    </source>
</evidence>
<dbReference type="InterPro" id="IPR029061">
    <property type="entry name" value="THDP-binding"/>
</dbReference>
<feature type="domain" description="Transketolase-like pyrimidine-binding" evidence="18">
    <location>
        <begin position="349"/>
        <end position="520"/>
    </location>
</feature>
<feature type="binding site" evidence="13">
    <location>
        <begin position="117"/>
        <end position="119"/>
    </location>
    <ligand>
        <name>thiamine diphosphate</name>
        <dbReference type="ChEBI" id="CHEBI:58937"/>
    </ligand>
</feature>
<dbReference type="SMART" id="SM00861">
    <property type="entry name" value="Transket_pyr"/>
    <property type="match status" value="1"/>
</dbReference>
<evidence type="ECO:0000256" key="16">
    <source>
        <dbReference type="RuleBase" id="RU004996"/>
    </source>
</evidence>
<reference evidence="19" key="1">
    <citation type="journal article" date="2020" name="mSystems">
        <title>Genome- and Community-Level Interaction Insights into Carbon Utilization and Element Cycling Functions of Hydrothermarchaeota in Hydrothermal Sediment.</title>
        <authorList>
            <person name="Zhou Z."/>
            <person name="Liu Y."/>
            <person name="Xu W."/>
            <person name="Pan J."/>
            <person name="Luo Z.H."/>
            <person name="Li M."/>
        </authorList>
    </citation>
    <scope>NUCLEOTIDE SEQUENCE [LARGE SCALE GENOMIC DNA]</scope>
    <source>
        <strain evidence="19">HyVt-485</strain>
    </source>
</reference>
<dbReference type="InterPro" id="IPR005474">
    <property type="entry name" value="Transketolase_N"/>
</dbReference>
<feature type="binding site" evidence="12">
    <location>
        <position position="379"/>
    </location>
    <ligand>
        <name>substrate</name>
    </ligand>
</feature>
<dbReference type="PANTHER" id="PTHR43522">
    <property type="entry name" value="TRANSKETOLASE"/>
    <property type="match status" value="1"/>
</dbReference>
<dbReference type="SUPFAM" id="SSF52922">
    <property type="entry name" value="TK C-terminal domain-like"/>
    <property type="match status" value="1"/>
</dbReference>
<feature type="site" description="Important for catalytic activity" evidence="15">
    <location>
        <position position="28"/>
    </location>
</feature>
<dbReference type="InterPro" id="IPR033247">
    <property type="entry name" value="Transketolase_fam"/>
</dbReference>
<feature type="binding site" evidence="14">
    <location>
        <position position="155"/>
    </location>
    <ligand>
        <name>Mg(2+)</name>
        <dbReference type="ChEBI" id="CHEBI:18420"/>
    </ligand>
</feature>
<keyword evidence="17" id="KW-1133">Transmembrane helix</keyword>
<evidence type="ECO:0000256" key="9">
    <source>
        <dbReference type="ARBA" id="ARBA00049473"/>
    </source>
</evidence>
<dbReference type="AlphaFoldDB" id="A0A7C5R4U0"/>
<evidence type="ECO:0000256" key="12">
    <source>
        <dbReference type="PIRSR" id="PIRSR605478-2"/>
    </source>
</evidence>
<keyword evidence="8 13" id="KW-0786">Thiamine pyrophosphate</keyword>
<comment type="catalytic activity">
    <reaction evidence="9 16">
        <text>D-sedoheptulose 7-phosphate + D-glyceraldehyde 3-phosphate = aldehydo-D-ribose 5-phosphate + D-xylulose 5-phosphate</text>
        <dbReference type="Rhea" id="RHEA:10508"/>
        <dbReference type="ChEBI" id="CHEBI:57483"/>
        <dbReference type="ChEBI" id="CHEBI:57737"/>
        <dbReference type="ChEBI" id="CHEBI:58273"/>
        <dbReference type="ChEBI" id="CHEBI:59776"/>
        <dbReference type="EC" id="2.2.1.1"/>
    </reaction>
</comment>
<evidence type="ECO:0000256" key="8">
    <source>
        <dbReference type="ARBA" id="ARBA00023052"/>
    </source>
</evidence>
<dbReference type="GO" id="GO:0006098">
    <property type="term" value="P:pentose-phosphate shunt"/>
    <property type="evidence" value="ECO:0007669"/>
    <property type="project" value="TreeGrafter"/>
</dbReference>
<sequence length="611" mass="65850">MSAVTHDEMANAIRFLAMDAIQAANSGHPGAPMGLADAATVLFTKHLKIDPSAPKWDDRDRFVLSAGHASMLQYALHYLVGYEDMTIEQIKNFRQFGAITAGHPEYGHVDGVETTTGPLGQGITTAVGMALAERMQNARFGDELVDHYTYTIVGDGCLMEGISHEAIDFAGNARLRRLIVLWDDNQITIDGSTDLSTKTDQLARFEACGWHVQKVDGHDPDAIDEAIIAAKKSSRPSFIALKTIIGKGAPNKSGTHKVHGAPLGAEEIAATRKALNWDAPAFEIPADILSAWRTAGQRHQDTRKDWEARLEASPHADTFGKTHCDGLPKKLRLAINELKAKINTEAPKLATRKSSQNALEVVNAVCPHTVGGSADLTGSNNTLTEGMGIVSSEDYSGRYIYYGIREHAMAAIMNGIALHGGFIPYGGTFFVFAGYMLGAMRLSSLMGLRVIYVLTHDSIGLGEDGPTHQPVETLASLRALPNHNVIRPCDAVETAEAWECALAETRTPTSLVLTRQGLPTLRTTPEDENLVGKGAYIISDCNGERDITLLATGSEVHLAVEAQAALADDGIKACVVSMPCWELFEQQQSDYRDQVLGTAPRLAIEAAVGFG</sequence>
<organism evidence="19">
    <name type="scientific">Hellea balneolensis</name>
    <dbReference type="NCBI Taxonomy" id="287478"/>
    <lineage>
        <taxon>Bacteria</taxon>
        <taxon>Pseudomonadati</taxon>
        <taxon>Pseudomonadota</taxon>
        <taxon>Alphaproteobacteria</taxon>
        <taxon>Maricaulales</taxon>
        <taxon>Robiginitomaculaceae</taxon>
        <taxon>Hellea</taxon>
    </lineage>
</organism>
<comment type="similarity">
    <text evidence="1 16">Belongs to the transketolase family.</text>
</comment>